<dbReference type="PANTHER" id="PTHR32479">
    <property type="entry name" value="GLYCOLATE OXIDASE IRON-SULFUR SUBUNIT"/>
    <property type="match status" value="1"/>
</dbReference>
<dbReference type="InterPro" id="IPR017896">
    <property type="entry name" value="4Fe4S_Fe-S-bd"/>
</dbReference>
<evidence type="ECO:0000256" key="2">
    <source>
        <dbReference type="ARBA" id="ARBA00022723"/>
    </source>
</evidence>
<evidence type="ECO:0000313" key="8">
    <source>
        <dbReference type="EMBL" id="SEI94345.1"/>
    </source>
</evidence>
<dbReference type="RefSeq" id="WP_091828749.1">
    <property type="nucleotide sequence ID" value="NZ_FNZK01000002.1"/>
</dbReference>
<keyword evidence="4 6" id="KW-0408">Iron</keyword>
<keyword evidence="2 6" id="KW-0479">Metal-binding</keyword>
<dbReference type="InterPro" id="IPR004017">
    <property type="entry name" value="Cys_rich_dom"/>
</dbReference>
<sequence length="437" mass="48445">MDYVAIKEIQNKDQWLLADIRDALAKCMKCGNCMAVCPIYKETKNEASVARGKLSLIEGILSGENEISADLDHILSKCLCCKACAANCPCGVKADELIIRGRQAVVKARGLHPVKKLVFKLLSNRKLFDIALKAAGLFGPLSFKRLPRKMAAVARFPMPGIDKKRITAPFASVPLRSRYPEVVKVANAKYKVGFFTGCMINYIYTDVGDAVIHVLNHNDIEVVIPSAQHCCGTPVYVSGDKELAKSFARHIINVFESYDVDYVIAACGSCAEALKIEYLHMFQDDPVMYERAKVLANKTYEISEFLVDIVPFRRDDLGQILQTVTMHDPCHMARGIKVTKQPREILQAIPGLTFVEMKDADRCCGSGGSFSVANYPLSRKINDRKIKNIKESSAEIVATSCGTCRMHLADGLEQNKVYIEAVHVIQLLDQSYQAGKI</sequence>
<organism evidence="8 9">
    <name type="scientific">Propionispira arboris</name>
    <dbReference type="NCBI Taxonomy" id="84035"/>
    <lineage>
        <taxon>Bacteria</taxon>
        <taxon>Bacillati</taxon>
        <taxon>Bacillota</taxon>
        <taxon>Negativicutes</taxon>
        <taxon>Selenomonadales</taxon>
        <taxon>Selenomonadaceae</taxon>
        <taxon>Propionispira</taxon>
    </lineage>
</organism>
<proteinExistence type="predicted"/>
<evidence type="ECO:0000259" key="7">
    <source>
        <dbReference type="PROSITE" id="PS51379"/>
    </source>
</evidence>
<dbReference type="PROSITE" id="PS00198">
    <property type="entry name" value="4FE4S_FER_1"/>
    <property type="match status" value="2"/>
</dbReference>
<keyword evidence="1 6" id="KW-0004">4Fe-4S</keyword>
<gene>
    <name evidence="8" type="ORF">SAMN05660742_10217</name>
</gene>
<dbReference type="GO" id="GO:0046872">
    <property type="term" value="F:metal ion binding"/>
    <property type="evidence" value="ECO:0007669"/>
    <property type="project" value="UniProtKB-UniRule"/>
</dbReference>
<keyword evidence="9" id="KW-1185">Reference proteome</keyword>
<dbReference type="InterPro" id="IPR012257">
    <property type="entry name" value="Glc_ox_4Fe-4S"/>
</dbReference>
<dbReference type="STRING" id="84035.SAMN05660742_10217"/>
<comment type="function">
    <text evidence="6">Component of a complex that catalyzes the oxidation of glycolate to glyoxylate.</text>
</comment>
<keyword evidence="6" id="KW-0249">Electron transport</keyword>
<dbReference type="PANTHER" id="PTHR32479:SF20">
    <property type="entry name" value="GLYCOLATE OXIDASE IRON-SULFUR SUBUNIT"/>
    <property type="match status" value="1"/>
</dbReference>
<dbReference type="GO" id="GO:0051539">
    <property type="term" value="F:4 iron, 4 sulfur cluster binding"/>
    <property type="evidence" value="ECO:0007669"/>
    <property type="project" value="UniProtKB-UniRule"/>
</dbReference>
<comment type="catalytic activity">
    <reaction evidence="6">
        <text>(R)-lactate + A = pyruvate + AH2</text>
        <dbReference type="Rhea" id="RHEA:15089"/>
        <dbReference type="ChEBI" id="CHEBI:13193"/>
        <dbReference type="ChEBI" id="CHEBI:15361"/>
        <dbReference type="ChEBI" id="CHEBI:16004"/>
        <dbReference type="ChEBI" id="CHEBI:17499"/>
    </reaction>
</comment>
<reference evidence="9" key="1">
    <citation type="submission" date="2016-10" db="EMBL/GenBank/DDBJ databases">
        <authorList>
            <person name="Varghese N."/>
            <person name="Submissions S."/>
        </authorList>
    </citation>
    <scope>NUCLEOTIDE SEQUENCE [LARGE SCALE GENOMIC DNA]</scope>
    <source>
        <strain evidence="9">DSM 2179</strain>
    </source>
</reference>
<dbReference type="EMBL" id="FNZK01000002">
    <property type="protein sequence ID" value="SEI94345.1"/>
    <property type="molecule type" value="Genomic_DNA"/>
</dbReference>
<evidence type="ECO:0000256" key="5">
    <source>
        <dbReference type="ARBA" id="ARBA00023014"/>
    </source>
</evidence>
<dbReference type="Proteomes" id="UP000199662">
    <property type="component" value="Unassembled WGS sequence"/>
</dbReference>
<dbReference type="SUPFAM" id="SSF46548">
    <property type="entry name" value="alpha-helical ferredoxin"/>
    <property type="match status" value="1"/>
</dbReference>
<keyword evidence="6" id="KW-0813">Transport</keyword>
<dbReference type="Pfam" id="PF13183">
    <property type="entry name" value="Fer4_8"/>
    <property type="match status" value="1"/>
</dbReference>
<keyword evidence="3" id="KW-0677">Repeat</keyword>
<dbReference type="InterPro" id="IPR017900">
    <property type="entry name" value="4Fe4S_Fe_S_CS"/>
</dbReference>
<name>A0A1H6V265_9FIRM</name>
<dbReference type="EC" id="1.1.99.14" evidence="6"/>
<protein>
    <recommendedName>
        <fullName evidence="6">Glycolate oxidase iron-sulfur subunit</fullName>
        <ecNumber evidence="6">1.1.99.14</ecNumber>
    </recommendedName>
</protein>
<evidence type="ECO:0000256" key="4">
    <source>
        <dbReference type="ARBA" id="ARBA00023004"/>
    </source>
</evidence>
<feature type="domain" description="4Fe-4S ferredoxin-type" evidence="7">
    <location>
        <begin position="17"/>
        <end position="47"/>
    </location>
</feature>
<dbReference type="PIRSF" id="PIRSF000139">
    <property type="entry name" value="Glc_ox_4Fe-4S"/>
    <property type="match status" value="1"/>
</dbReference>
<dbReference type="Gene3D" id="1.10.1060.10">
    <property type="entry name" value="Alpha-helical ferredoxin"/>
    <property type="match status" value="1"/>
</dbReference>
<comment type="catalytic activity">
    <reaction evidence="6">
        <text>glycolate + A = glyoxylate + AH2</text>
        <dbReference type="Rhea" id="RHEA:21264"/>
        <dbReference type="ChEBI" id="CHEBI:13193"/>
        <dbReference type="ChEBI" id="CHEBI:17499"/>
        <dbReference type="ChEBI" id="CHEBI:29805"/>
        <dbReference type="ChEBI" id="CHEBI:36655"/>
        <dbReference type="EC" id="1.1.99.14"/>
    </reaction>
</comment>
<accession>A0A1H6V265</accession>
<dbReference type="InterPro" id="IPR009051">
    <property type="entry name" value="Helical_ferredxn"/>
</dbReference>
<dbReference type="Pfam" id="PF02754">
    <property type="entry name" value="CCG"/>
    <property type="match status" value="2"/>
</dbReference>
<comment type="cofactor">
    <cofactor evidence="6">
        <name>[4Fe-4S] cluster</name>
        <dbReference type="ChEBI" id="CHEBI:49883"/>
    </cofactor>
    <text evidence="6">Binds 2 [4Fe-4S] clusters.</text>
</comment>
<dbReference type="PROSITE" id="PS51379">
    <property type="entry name" value="4FE4S_FER_2"/>
    <property type="match status" value="1"/>
</dbReference>
<evidence type="ECO:0000256" key="3">
    <source>
        <dbReference type="ARBA" id="ARBA00022737"/>
    </source>
</evidence>
<dbReference type="GO" id="GO:0019154">
    <property type="term" value="F:glycolate dehydrogenase activity"/>
    <property type="evidence" value="ECO:0007669"/>
    <property type="project" value="UniProtKB-EC"/>
</dbReference>
<evidence type="ECO:0000256" key="1">
    <source>
        <dbReference type="ARBA" id="ARBA00022485"/>
    </source>
</evidence>
<keyword evidence="5 6" id="KW-0411">Iron-sulfur</keyword>
<evidence type="ECO:0000256" key="6">
    <source>
        <dbReference type="PIRNR" id="PIRNR000139"/>
    </source>
</evidence>
<evidence type="ECO:0000313" key="9">
    <source>
        <dbReference type="Proteomes" id="UP000199662"/>
    </source>
</evidence>
<dbReference type="AlphaFoldDB" id="A0A1H6V265"/>